<dbReference type="HOGENOM" id="CLU_266655_0_0_2"/>
<gene>
    <name evidence="3" type="ordered locus">MCON_1828</name>
</gene>
<dbReference type="AlphaFoldDB" id="F4BVJ1"/>
<feature type="region of interest" description="Disordered" evidence="1">
    <location>
        <begin position="38"/>
        <end position="63"/>
    </location>
</feature>
<dbReference type="PANTHER" id="PTHR35580">
    <property type="entry name" value="CELL SURFACE GLYCOPROTEIN (S-LAYER PROTEIN)-LIKE PROTEIN"/>
    <property type="match status" value="1"/>
</dbReference>
<evidence type="ECO:0000313" key="3">
    <source>
        <dbReference type="EMBL" id="AEB68425.1"/>
    </source>
</evidence>
<dbReference type="InterPro" id="IPR052918">
    <property type="entry name" value="Motility_Chemotaxis_Reg"/>
</dbReference>
<dbReference type="Pfam" id="PF18911">
    <property type="entry name" value="PKD_4"/>
    <property type="match status" value="1"/>
</dbReference>
<evidence type="ECO:0000259" key="2">
    <source>
        <dbReference type="PROSITE" id="PS50093"/>
    </source>
</evidence>
<organism evidence="3 4">
    <name type="scientific">Methanothrix soehngenii (strain ATCC 5969 / DSM 3671 / JCM 10134 / NBRC 103675 / OCM 69 / GP-6)</name>
    <name type="common">Methanosaeta concilii</name>
    <dbReference type="NCBI Taxonomy" id="990316"/>
    <lineage>
        <taxon>Archaea</taxon>
        <taxon>Methanobacteriati</taxon>
        <taxon>Methanobacteriota</taxon>
        <taxon>Stenosarchaea group</taxon>
        <taxon>Methanomicrobia</taxon>
        <taxon>Methanotrichales</taxon>
        <taxon>Methanotrichaceae</taxon>
        <taxon>Methanothrix</taxon>
    </lineage>
</organism>
<sequence length="1241" mass="131586">MHTCWSNYVFAILFGAILIVSMMSGSAEVPIINSSPDHSDSLSGGNFSISTSTELDSSPHSSNQSIDSAMLKLPLSFIENRGQSPEDVRFMVRIEGPTVFFTPSEVVFSLSQGNNSSAVHMAFENSNPGQIIGEEQLPGRANFFIGNDSTQWISDIPTYGAIRYKEVYPGVDLIFKGREGYLKHELDLDPGADLSGIILTYSGQDNLSLAEDGSLLIRTSAGNLTDSVPICYQEINGSREMVEGRYRLVGDNGVGFEIVDYDRKYPLVIDPTLAYSTYLGGSGDDSGLSLALDSSGNAYVTGYTASTNFPTKNPLQASNAASSDVFIAKINSAGSALSYSTYLGGGGYDYAKGIAVDSGGNAYVTGYTASTNFPTKNPLQASNAGSNDAFIAKINSAGSALSYSTYLGGSGEDNGESIAIDGSGNAYVTGYTGSASFPTKNPIQASKAGSWDAFVTKINSAGSALVYSTYLGGSSSEYGLGIALDGSSNAYITGPTYSTNFPTRNPLQASNGGEMDAFVSKINSAGSALTYSTYLGGSFNDFAEGIAVDRRGNAYITGYTISDDFPTQNPIQALKKGSFDAFVAKINSAGSALDYSTFLGGSGDCFAHGIAVDSRGNAFVTGDTSSADFPTKSPLQASNSGSYDIFVAMINAAGSALSFSTYLGGVNYDYAKGIAIDNFGKTYLTGYTESNNFPTRNPLQPANGGYKDAFVAVIDCSDLPNNPPNTPSVPLGENSGFVEVGYIYFTFASDPDGDQVKYTFDWGDGSTTTTDLVDSGATASMSHSWINAGVYQIKAMATDSKGATSGWSEAATIKIIEREEWTLYYPDFTDTVYPNSWRSWLMLQNPADEAVTMHLELRDRTGELRYAGSQTIPANSVAAIRPRDLAGLDFAGSAVVTSDRPIAGSCQINRNSNEMCMSYNPLDRASTTLHYPDFTDTDDLESWRSWLVLQNPGPSQANLNLEIRSRSGELLYSGGAIIPAHGVSAIRPRNLAGFNCAGSAVVSSDQPIAGTCQITRNNNLMCMSYTAADQGSTALYYPDFTDTTNPEGWRSWLVLQNPGASQASINLEIRSRAGDLLYSGAQSIPAQSVSAIRPRNLVGSDLAGSAVVTSNQPIVGTCQINRNNNLMCMSFNALLQGSTTLFYPDFTDTANPDSWRSWLLLQNPADYAANAALEIKSREGGLLYSGIQVIPAHGVSAIRPRSLVGADCSGSVVVASDQPLAGVCQINRNNNLMCMSYSAAD</sequence>
<dbReference type="CDD" id="cd00146">
    <property type="entry name" value="PKD"/>
    <property type="match status" value="1"/>
</dbReference>
<proteinExistence type="predicted"/>
<dbReference type="InParanoid" id="F4BVJ1"/>
<dbReference type="Proteomes" id="UP000007807">
    <property type="component" value="Chromosome"/>
</dbReference>
<dbReference type="PROSITE" id="PS50093">
    <property type="entry name" value="PKD"/>
    <property type="match status" value="1"/>
</dbReference>
<dbReference type="PANTHER" id="PTHR35580:SF1">
    <property type="entry name" value="PHYTASE-LIKE DOMAIN-CONTAINING PROTEIN"/>
    <property type="match status" value="1"/>
</dbReference>
<protein>
    <submittedName>
        <fullName evidence="3">Beta-propeller repeat protein</fullName>
    </submittedName>
</protein>
<feature type="domain" description="PKD" evidence="2">
    <location>
        <begin position="746"/>
        <end position="804"/>
    </location>
</feature>
<dbReference type="SUPFAM" id="SSF101898">
    <property type="entry name" value="NHL repeat"/>
    <property type="match status" value="2"/>
</dbReference>
<dbReference type="Pfam" id="PF25778">
    <property type="entry name" value="DUF7948"/>
    <property type="match status" value="1"/>
</dbReference>
<dbReference type="KEGG" id="mcj:MCON_1828"/>
<dbReference type="SUPFAM" id="SSF49299">
    <property type="entry name" value="PKD domain"/>
    <property type="match status" value="1"/>
</dbReference>
<keyword evidence="4" id="KW-1185">Reference proteome</keyword>
<evidence type="ECO:0000313" key="4">
    <source>
        <dbReference type="Proteomes" id="UP000007807"/>
    </source>
</evidence>
<name>F4BVJ1_METSG</name>
<dbReference type="EMBL" id="CP002565">
    <property type="protein sequence ID" value="AEB68425.1"/>
    <property type="molecule type" value="Genomic_DNA"/>
</dbReference>
<dbReference type="InterPro" id="IPR010620">
    <property type="entry name" value="SBBP_repeat"/>
</dbReference>
<dbReference type="InterPro" id="IPR000601">
    <property type="entry name" value="PKD_dom"/>
</dbReference>
<evidence type="ECO:0000256" key="1">
    <source>
        <dbReference type="SAM" id="MobiDB-lite"/>
    </source>
</evidence>
<dbReference type="STRING" id="990316.MCON_1828"/>
<dbReference type="Pfam" id="PF06739">
    <property type="entry name" value="SBBP"/>
    <property type="match status" value="7"/>
</dbReference>
<dbReference type="InterPro" id="IPR035986">
    <property type="entry name" value="PKD_dom_sf"/>
</dbReference>
<dbReference type="InterPro" id="IPR011042">
    <property type="entry name" value="6-blade_b-propeller_TolB-like"/>
</dbReference>
<accession>F4BVJ1</accession>
<dbReference type="InterPro" id="IPR057708">
    <property type="entry name" value="DUF7948"/>
</dbReference>
<dbReference type="Gene3D" id="2.60.40.10">
    <property type="entry name" value="Immunoglobulins"/>
    <property type="match status" value="1"/>
</dbReference>
<dbReference type="InterPro" id="IPR013783">
    <property type="entry name" value="Ig-like_fold"/>
</dbReference>
<reference evidence="3 4" key="1">
    <citation type="journal article" date="2011" name="J. Bacteriol.">
        <title>Complete genome sequence of Methanosaeta concilii, a specialist in aceticlastic methanogenesis.</title>
        <authorList>
            <person name="Barber R.D."/>
            <person name="Zhang L."/>
            <person name="Harnack M."/>
            <person name="Olson M.V."/>
            <person name="Kaul R."/>
            <person name="Ingram-Smith C."/>
            <person name="Smith K.S."/>
        </authorList>
    </citation>
    <scope>NUCLEOTIDE SEQUENCE [LARGE SCALE GENOMIC DNA]</scope>
    <source>
        <strain evidence="4">ATCC 5969 / DSM 3671 / JCM 10134 / NBRC 103675 / OCM 69 / GP-6</strain>
    </source>
</reference>
<dbReference type="Gene3D" id="2.120.10.30">
    <property type="entry name" value="TolB, C-terminal domain"/>
    <property type="match status" value="1"/>
</dbReference>